<keyword evidence="7" id="KW-1185">Reference proteome</keyword>
<feature type="region of interest" description="Disordered" evidence="3">
    <location>
        <begin position="260"/>
        <end position="279"/>
    </location>
</feature>
<dbReference type="SMART" id="SM00560">
    <property type="entry name" value="LamGL"/>
    <property type="match status" value="1"/>
</dbReference>
<keyword evidence="1 4" id="KW-0732">Signal</keyword>
<evidence type="ECO:0000256" key="4">
    <source>
        <dbReference type="SAM" id="SignalP"/>
    </source>
</evidence>
<feature type="compositionally biased region" description="Low complexity" evidence="3">
    <location>
        <begin position="261"/>
        <end position="273"/>
    </location>
</feature>
<dbReference type="InterPro" id="IPR013783">
    <property type="entry name" value="Ig-like_fold"/>
</dbReference>
<evidence type="ECO:0000259" key="5">
    <source>
        <dbReference type="SMART" id="SM00560"/>
    </source>
</evidence>
<evidence type="ECO:0000256" key="3">
    <source>
        <dbReference type="SAM" id="MobiDB-lite"/>
    </source>
</evidence>
<dbReference type="Gene3D" id="2.60.120.200">
    <property type="match status" value="1"/>
</dbReference>
<dbReference type="Proteomes" id="UP000678317">
    <property type="component" value="Unassembled WGS sequence"/>
</dbReference>
<accession>A0ABS3SHN2</accession>
<comment type="caution">
    <text evidence="6">The sequence shown here is derived from an EMBL/GenBank/DDBJ whole genome shotgun (WGS) entry which is preliminary data.</text>
</comment>
<reference evidence="6 7" key="1">
    <citation type="submission" date="2021-03" db="EMBL/GenBank/DDBJ databases">
        <title>novel species in genus Cellulomonas.</title>
        <authorList>
            <person name="Zhang G."/>
        </authorList>
    </citation>
    <scope>NUCLEOTIDE SEQUENCE [LARGE SCALE GENOMIC DNA]</scope>
    <source>
        <strain evidence="7">zg-ZUI188</strain>
    </source>
</reference>
<feature type="domain" description="LamG-like jellyroll fold" evidence="5">
    <location>
        <begin position="320"/>
        <end position="468"/>
    </location>
</feature>
<dbReference type="InterPro" id="IPR013320">
    <property type="entry name" value="ConA-like_dom_sf"/>
</dbReference>
<dbReference type="RefSeq" id="WP_208289723.1">
    <property type="nucleotide sequence ID" value="NZ_CP074404.1"/>
</dbReference>
<dbReference type="InterPro" id="IPR006558">
    <property type="entry name" value="LamG-like"/>
</dbReference>
<gene>
    <name evidence="6" type="ORF">J4035_11460</name>
</gene>
<evidence type="ECO:0000256" key="2">
    <source>
        <dbReference type="ARBA" id="ARBA00023157"/>
    </source>
</evidence>
<feature type="signal peptide" evidence="4">
    <location>
        <begin position="1"/>
        <end position="24"/>
    </location>
</feature>
<keyword evidence="2" id="KW-1015">Disulfide bond</keyword>
<dbReference type="EMBL" id="JAGFBM010000006">
    <property type="protein sequence ID" value="MBO3085255.1"/>
    <property type="molecule type" value="Genomic_DNA"/>
</dbReference>
<proteinExistence type="predicted"/>
<organism evidence="6 7">
    <name type="scientific">Cellulomonas fengjieae</name>
    <dbReference type="NCBI Taxonomy" id="2819978"/>
    <lineage>
        <taxon>Bacteria</taxon>
        <taxon>Bacillati</taxon>
        <taxon>Actinomycetota</taxon>
        <taxon>Actinomycetes</taxon>
        <taxon>Micrococcales</taxon>
        <taxon>Cellulomonadaceae</taxon>
        <taxon>Cellulomonas</taxon>
    </lineage>
</organism>
<evidence type="ECO:0000313" key="6">
    <source>
        <dbReference type="EMBL" id="MBO3085255.1"/>
    </source>
</evidence>
<evidence type="ECO:0000256" key="1">
    <source>
        <dbReference type="ARBA" id="ARBA00022729"/>
    </source>
</evidence>
<dbReference type="SUPFAM" id="SSF49899">
    <property type="entry name" value="Concanavalin A-like lectins/glucanases"/>
    <property type="match status" value="1"/>
</dbReference>
<sequence>MRAAFRISAIAVVTASALVVPAVAASAWTYPTGRAPVVSEAGTSDPATTCAVGAERPWVRSTAPTLRATLSDPDGQAVRATFAVLDSRARVVWAPPATAAQASGAQHAVQVPEGRLQDGGTYTWLVTGRDAGGRWGLPTICQFGVDAAAPAIPVVTPVAGEPAVYVEDASSGGVGQRGSFALSDEAADVVAYRYSFDSSALDQTVAASSPTITYTPTTSGPHTLEVQAVDRAGNVSPSRLYRFTVTPSAPTGGGRWLLDEGAGSTASSTGSAAPLTLTPSTTWTAGPLAEFGSKPADRALLLDDPADGAAAAGPVVDTSVSFTVSAFVRLDTLGARGTAVSQDGSLTSGFALGYDTTGCADGAPACWTFGMARDEVGADAAVVRSEAPASTGSWVQLTGVYDRDLGTVDLYVCEVGTPDAPGSRNPEGSSPVDFSATWSATGPFRLGQGFDGDAPFGGAVSSVAVTEGVAASLPSIRRSCSAGA</sequence>
<protein>
    <submittedName>
        <fullName evidence="6">LamG domain-containing protein</fullName>
    </submittedName>
</protein>
<dbReference type="Pfam" id="PF13385">
    <property type="entry name" value="Laminin_G_3"/>
    <property type="match status" value="1"/>
</dbReference>
<name>A0ABS3SHN2_9CELL</name>
<evidence type="ECO:0000313" key="7">
    <source>
        <dbReference type="Proteomes" id="UP000678317"/>
    </source>
</evidence>
<feature type="chain" id="PRO_5046659819" evidence="4">
    <location>
        <begin position="25"/>
        <end position="484"/>
    </location>
</feature>
<dbReference type="Gene3D" id="2.60.40.10">
    <property type="entry name" value="Immunoglobulins"/>
    <property type="match status" value="1"/>
</dbReference>